<keyword evidence="6" id="KW-1185">Reference proteome</keyword>
<evidence type="ECO:0000313" key="6">
    <source>
        <dbReference type="Proteomes" id="UP000230750"/>
    </source>
</evidence>
<keyword evidence="1" id="KW-0677">Repeat</keyword>
<dbReference type="Proteomes" id="UP000230750">
    <property type="component" value="Unassembled WGS sequence"/>
</dbReference>
<reference evidence="5 6" key="1">
    <citation type="journal article" date="2017" name="PLoS Biol.">
        <title>The sea cucumber genome provides insights into morphological evolution and visceral regeneration.</title>
        <authorList>
            <person name="Zhang X."/>
            <person name="Sun L."/>
            <person name="Yuan J."/>
            <person name="Sun Y."/>
            <person name="Gao Y."/>
            <person name="Zhang L."/>
            <person name="Li S."/>
            <person name="Dai H."/>
            <person name="Hamel J.F."/>
            <person name="Liu C."/>
            <person name="Yu Y."/>
            <person name="Liu S."/>
            <person name="Lin W."/>
            <person name="Guo K."/>
            <person name="Jin S."/>
            <person name="Xu P."/>
            <person name="Storey K.B."/>
            <person name="Huan P."/>
            <person name="Zhang T."/>
            <person name="Zhou Y."/>
            <person name="Zhang J."/>
            <person name="Lin C."/>
            <person name="Li X."/>
            <person name="Xing L."/>
            <person name="Huo D."/>
            <person name="Sun M."/>
            <person name="Wang L."/>
            <person name="Mercier A."/>
            <person name="Li F."/>
            <person name="Yang H."/>
            <person name="Xiang J."/>
        </authorList>
    </citation>
    <scope>NUCLEOTIDE SEQUENCE [LARGE SCALE GENOMIC DNA]</scope>
    <source>
        <strain evidence="5">Shaxun</strain>
        <tissue evidence="5">Muscle</tissue>
    </source>
</reference>
<evidence type="ECO:0000313" key="5">
    <source>
        <dbReference type="EMBL" id="PIK35087.1"/>
    </source>
</evidence>
<dbReference type="OrthoDB" id="5863188at2759"/>
<protein>
    <submittedName>
        <fullName evidence="5">Putative cubilin</fullName>
    </submittedName>
</protein>
<evidence type="ECO:0000256" key="1">
    <source>
        <dbReference type="ARBA" id="ARBA00022737"/>
    </source>
</evidence>
<dbReference type="SUPFAM" id="SSF63825">
    <property type="entry name" value="YWTD domain"/>
    <property type="match status" value="1"/>
</dbReference>
<comment type="caution">
    <text evidence="3">Lacks conserved residue(s) required for the propagation of feature annotation.</text>
</comment>
<dbReference type="FunFam" id="2.60.120.290:FF:000005">
    <property type="entry name" value="Procollagen C-endopeptidase enhancer 1"/>
    <property type="match status" value="1"/>
</dbReference>
<evidence type="ECO:0000256" key="3">
    <source>
        <dbReference type="PROSITE-ProRule" id="PRU00059"/>
    </source>
</evidence>
<dbReference type="Pfam" id="PF00431">
    <property type="entry name" value="CUB"/>
    <property type="match status" value="1"/>
</dbReference>
<dbReference type="CDD" id="cd00041">
    <property type="entry name" value="CUB"/>
    <property type="match status" value="1"/>
</dbReference>
<proteinExistence type="predicted"/>
<dbReference type="Gene3D" id="2.60.120.290">
    <property type="entry name" value="Spermadhesin, CUB domain"/>
    <property type="match status" value="1"/>
</dbReference>
<dbReference type="SMART" id="SM00042">
    <property type="entry name" value="CUB"/>
    <property type="match status" value="1"/>
</dbReference>
<feature type="domain" description="CUB" evidence="4">
    <location>
        <begin position="12"/>
        <end position="130"/>
    </location>
</feature>
<sequence length="258" mass="28555">MCSFLLTTGQSCGSTLSSTSGVIEWPGFSMGNPYTSKCSWQIEASISSVVELTIEYFDLAVSESCANDSLTVYDGLESSSNVLLQPSCGLAIPWPAHPNTLLSTGRTITLVFTTNSTNSLSTFRASYKQVVPREEYFFAVDANNGIIYKQNRFGVNFEEIPISGLSRPVAVDYDPVEQKVYITDVGRPMCQMDWPLTLCHGSSIDRCRFGSDGAIINVARLDGSFRRILVNTNIDSPRDIVESQLDFELVRIKFDLYE</sequence>
<keyword evidence="2" id="KW-1015">Disulfide bond</keyword>
<dbReference type="SUPFAM" id="SSF49854">
    <property type="entry name" value="Spermadhesin, CUB domain"/>
    <property type="match status" value="1"/>
</dbReference>
<evidence type="ECO:0000256" key="2">
    <source>
        <dbReference type="ARBA" id="ARBA00023157"/>
    </source>
</evidence>
<dbReference type="InterPro" id="IPR035914">
    <property type="entry name" value="Sperma_CUB_dom_sf"/>
</dbReference>
<dbReference type="InterPro" id="IPR000859">
    <property type="entry name" value="CUB_dom"/>
</dbReference>
<dbReference type="EMBL" id="MRZV01001991">
    <property type="protein sequence ID" value="PIK35087.1"/>
    <property type="molecule type" value="Genomic_DNA"/>
</dbReference>
<accession>A0A2G8JH65</accession>
<name>A0A2G8JH65_STIJA</name>
<comment type="caution">
    <text evidence="5">The sequence shown here is derived from an EMBL/GenBank/DDBJ whole genome shotgun (WGS) entry which is preliminary data.</text>
</comment>
<gene>
    <name evidence="5" type="ORF">BSL78_28085</name>
</gene>
<organism evidence="5 6">
    <name type="scientific">Stichopus japonicus</name>
    <name type="common">Sea cucumber</name>
    <dbReference type="NCBI Taxonomy" id="307972"/>
    <lineage>
        <taxon>Eukaryota</taxon>
        <taxon>Metazoa</taxon>
        <taxon>Echinodermata</taxon>
        <taxon>Eleutherozoa</taxon>
        <taxon>Echinozoa</taxon>
        <taxon>Holothuroidea</taxon>
        <taxon>Aspidochirotacea</taxon>
        <taxon>Aspidochirotida</taxon>
        <taxon>Stichopodidae</taxon>
        <taxon>Apostichopus</taxon>
    </lineage>
</organism>
<dbReference type="PROSITE" id="PS01180">
    <property type="entry name" value="CUB"/>
    <property type="match status" value="1"/>
</dbReference>
<evidence type="ECO:0000259" key="4">
    <source>
        <dbReference type="PROSITE" id="PS01180"/>
    </source>
</evidence>
<dbReference type="PANTHER" id="PTHR24251">
    <property type="entry name" value="OVOCHYMASE-RELATED"/>
    <property type="match status" value="1"/>
</dbReference>
<dbReference type="AlphaFoldDB" id="A0A2G8JH65"/>